<name>A0ABQ9MGR0_HEVBR</name>
<evidence type="ECO:0000256" key="1">
    <source>
        <dbReference type="SAM" id="SignalP"/>
    </source>
</evidence>
<sequence length="105" mass="11890">MIISRIFYYLYIWDFIIIFFSQIEADGSEDCNNEGSRYCFSPPYVADTNRKALTVEMHVQEQRHIVEDKDANNGYSYPGSSVNNHHCIPRQDFNNGGGVGSNGSG</sequence>
<dbReference type="EMBL" id="JARPOI010000006">
    <property type="protein sequence ID" value="KAJ9178089.1"/>
    <property type="molecule type" value="Genomic_DNA"/>
</dbReference>
<dbReference type="Proteomes" id="UP001174677">
    <property type="component" value="Chromosome 6"/>
</dbReference>
<evidence type="ECO:0000313" key="3">
    <source>
        <dbReference type="Proteomes" id="UP001174677"/>
    </source>
</evidence>
<feature type="chain" id="PRO_5046300999" evidence="1">
    <location>
        <begin position="26"/>
        <end position="105"/>
    </location>
</feature>
<comment type="caution">
    <text evidence="2">The sequence shown here is derived from an EMBL/GenBank/DDBJ whole genome shotgun (WGS) entry which is preliminary data.</text>
</comment>
<feature type="signal peptide" evidence="1">
    <location>
        <begin position="1"/>
        <end position="25"/>
    </location>
</feature>
<protein>
    <submittedName>
        <fullName evidence="2">Uncharacterized protein</fullName>
    </submittedName>
</protein>
<dbReference type="PANTHER" id="PTHR36040:SF5">
    <property type="entry name" value="TRANSMEMBRANE PROTEIN"/>
    <property type="match status" value="1"/>
</dbReference>
<evidence type="ECO:0000313" key="2">
    <source>
        <dbReference type="EMBL" id="KAJ9178089.1"/>
    </source>
</evidence>
<reference evidence="2" key="1">
    <citation type="journal article" date="2023" name="Plant Biotechnol. J.">
        <title>Chromosome-level wild Hevea brasiliensis genome provides new tools for genomic-assisted breeding and valuable loci to elevate rubber yield.</title>
        <authorList>
            <person name="Cheng H."/>
            <person name="Song X."/>
            <person name="Hu Y."/>
            <person name="Wu T."/>
            <person name="Yang Q."/>
            <person name="An Z."/>
            <person name="Feng S."/>
            <person name="Deng Z."/>
            <person name="Wu W."/>
            <person name="Zeng X."/>
            <person name="Tu M."/>
            <person name="Wang X."/>
            <person name="Huang H."/>
        </authorList>
    </citation>
    <scope>NUCLEOTIDE SEQUENCE</scope>
    <source>
        <strain evidence="2">MT/VB/25A 57/8</strain>
    </source>
</reference>
<gene>
    <name evidence="2" type="ORF">P3X46_010001</name>
</gene>
<proteinExistence type="predicted"/>
<keyword evidence="3" id="KW-1185">Reference proteome</keyword>
<dbReference type="PANTHER" id="PTHR36040">
    <property type="entry name" value="OS04G0188500 PROTEIN"/>
    <property type="match status" value="1"/>
</dbReference>
<organism evidence="2 3">
    <name type="scientific">Hevea brasiliensis</name>
    <name type="common">Para rubber tree</name>
    <name type="synonym">Siphonia brasiliensis</name>
    <dbReference type="NCBI Taxonomy" id="3981"/>
    <lineage>
        <taxon>Eukaryota</taxon>
        <taxon>Viridiplantae</taxon>
        <taxon>Streptophyta</taxon>
        <taxon>Embryophyta</taxon>
        <taxon>Tracheophyta</taxon>
        <taxon>Spermatophyta</taxon>
        <taxon>Magnoliopsida</taxon>
        <taxon>eudicotyledons</taxon>
        <taxon>Gunneridae</taxon>
        <taxon>Pentapetalae</taxon>
        <taxon>rosids</taxon>
        <taxon>fabids</taxon>
        <taxon>Malpighiales</taxon>
        <taxon>Euphorbiaceae</taxon>
        <taxon>Crotonoideae</taxon>
        <taxon>Micrandreae</taxon>
        <taxon>Hevea</taxon>
    </lineage>
</organism>
<accession>A0ABQ9MGR0</accession>
<keyword evidence="1" id="KW-0732">Signal</keyword>